<sequence>MNNNNFFTRNKMKKNILKATLVVAFALIAGMNVYNAQQSDIMFDLVLANVEALARNEISNCDNGCWDNGSGCLCGVWYPGWKEAQ</sequence>
<evidence type="ECO:0000313" key="2">
    <source>
        <dbReference type="EMBL" id="EFG17716.1"/>
    </source>
</evidence>
<evidence type="ECO:0000313" key="3">
    <source>
        <dbReference type="Proteomes" id="UP000004563"/>
    </source>
</evidence>
<name>D4V8Q3_PHOVU</name>
<feature type="chain" id="PRO_5003064539" description="NVEALA protein" evidence="1">
    <location>
        <begin position="37"/>
        <end position="85"/>
    </location>
</feature>
<comment type="caution">
    <text evidence="2">The sequence shown here is derived from an EMBL/GenBank/DDBJ whole genome shotgun (WGS) entry which is preliminary data.</text>
</comment>
<proteinExistence type="predicted"/>
<dbReference type="EMBL" id="ADKO01000071">
    <property type="protein sequence ID" value="EFG17716.1"/>
    <property type="molecule type" value="Genomic_DNA"/>
</dbReference>
<dbReference type="InterPro" id="IPR025905">
    <property type="entry name" value="NVEALA"/>
</dbReference>
<protein>
    <recommendedName>
        <fullName evidence="4">NVEALA protein</fullName>
    </recommendedName>
</protein>
<organism evidence="2 3">
    <name type="scientific">Phocaeicola vulgatus PC510</name>
    <dbReference type="NCBI Taxonomy" id="702446"/>
    <lineage>
        <taxon>Bacteria</taxon>
        <taxon>Pseudomonadati</taxon>
        <taxon>Bacteroidota</taxon>
        <taxon>Bacteroidia</taxon>
        <taxon>Bacteroidales</taxon>
        <taxon>Bacteroidaceae</taxon>
        <taxon>Phocaeicola</taxon>
    </lineage>
</organism>
<dbReference type="Pfam" id="PF14055">
    <property type="entry name" value="NVEALA"/>
    <property type="match status" value="1"/>
</dbReference>
<dbReference type="AlphaFoldDB" id="D4V8Q3"/>
<reference evidence="2 3" key="1">
    <citation type="journal article" date="2011" name="J. Bacteriol.">
        <title>Draft genome sequence of Bacteroides vulgatus PC510, a strain isolated from human feces.</title>
        <authorList>
            <person name="Cuiv P.O."/>
            <person name="Klaassens E.S."/>
            <person name="Durkin A.S."/>
            <person name="Harkins D.M."/>
            <person name="Foster L."/>
            <person name="McCorrison J."/>
            <person name="Torralba M."/>
            <person name="Nelson K.E."/>
            <person name="Morrison M."/>
        </authorList>
    </citation>
    <scope>NUCLEOTIDE SEQUENCE [LARGE SCALE GENOMIC DNA]</scope>
    <source>
        <strain evidence="2 3">PC510</strain>
    </source>
</reference>
<gene>
    <name evidence="2" type="ORF">CUU_0992</name>
</gene>
<dbReference type="Proteomes" id="UP000004563">
    <property type="component" value="Unassembled WGS sequence"/>
</dbReference>
<accession>D4V8Q3</accession>
<keyword evidence="1" id="KW-0732">Signal</keyword>
<evidence type="ECO:0008006" key="4">
    <source>
        <dbReference type="Google" id="ProtNLM"/>
    </source>
</evidence>
<feature type="signal peptide" evidence="1">
    <location>
        <begin position="1"/>
        <end position="36"/>
    </location>
</feature>
<evidence type="ECO:0000256" key="1">
    <source>
        <dbReference type="SAM" id="SignalP"/>
    </source>
</evidence>